<comment type="similarity">
    <text evidence="2 7">Belongs to the anelloviridae capsid protein family.</text>
</comment>
<feature type="region of interest" description="Disordered" evidence="8">
    <location>
        <begin position="642"/>
        <end position="662"/>
    </location>
</feature>
<protein>
    <recommendedName>
        <fullName evidence="3 7">Capsid protein</fullName>
    </recommendedName>
</protein>
<evidence type="ECO:0000313" key="9">
    <source>
        <dbReference type="EMBL" id="AJP36570.1"/>
    </source>
</evidence>
<dbReference type="GeneID" id="23778125"/>
<organism evidence="9 10">
    <name type="scientific">Simian torque teno virus 32</name>
    <dbReference type="NCBI Taxonomy" id="1619220"/>
    <lineage>
        <taxon>Viruses</taxon>
        <taxon>Monodnaviria</taxon>
        <taxon>Shotokuvirae</taxon>
        <taxon>Commensaviricota</taxon>
        <taxon>Cardeaviricetes</taxon>
        <taxon>Sanitavirales</taxon>
        <taxon>Anelloviridae</taxon>
        <taxon>Alphatorquevirus</taxon>
        <taxon>Alphatorquevirus cerco5</taxon>
    </lineage>
</organism>
<dbReference type="KEGG" id="vg:23778125"/>
<evidence type="ECO:0000256" key="2">
    <source>
        <dbReference type="ARBA" id="ARBA00006131"/>
    </source>
</evidence>
<reference evidence="9 10" key="1">
    <citation type="submission" date="2014-12" db="EMBL/GenBank/DDBJ databases">
        <title>Local virus extinctions following a host population bottleneck.</title>
        <authorList>
            <person name="Kapusinszky B."/>
            <person name="Mulvaney U."/>
            <person name="Jasinska A.J."/>
            <person name="Deng X."/>
            <person name="Freimer N."/>
            <person name="Delwart E."/>
        </authorList>
    </citation>
    <scope>NUCLEOTIDE SEQUENCE [LARGE SCALE GENOMIC DNA]</scope>
    <source>
        <strain evidence="9">VGA00154.2</strain>
    </source>
</reference>
<dbReference type="OrthoDB" id="3295at10239"/>
<evidence type="ECO:0000256" key="4">
    <source>
        <dbReference type="ARBA" id="ARBA00022431"/>
    </source>
</evidence>
<dbReference type="Pfam" id="PF02956">
    <property type="entry name" value="TT_ORF1"/>
    <property type="match status" value="1"/>
</dbReference>
<dbReference type="Proteomes" id="UP000149493">
    <property type="component" value="Segment"/>
</dbReference>
<name>A0A0C5IBK5_9VIRU</name>
<keyword evidence="5 7" id="KW-0167">Capsid protein</keyword>
<evidence type="ECO:0000256" key="3">
    <source>
        <dbReference type="ARBA" id="ARBA00018091"/>
    </source>
</evidence>
<dbReference type="EMBL" id="KP296854">
    <property type="protein sequence ID" value="AJP36570.1"/>
    <property type="molecule type" value="Genomic_DNA"/>
</dbReference>
<evidence type="ECO:0000256" key="6">
    <source>
        <dbReference type="ARBA" id="ARBA00022844"/>
    </source>
</evidence>
<comment type="subcellular location">
    <subcellularLocation>
        <location evidence="1 7">Virion</location>
    </subcellularLocation>
</comment>
<evidence type="ECO:0000313" key="10">
    <source>
        <dbReference type="Proteomes" id="UP000149493"/>
    </source>
</evidence>
<keyword evidence="4 7" id="KW-1140">T=1 icosahedral capsid protein</keyword>
<dbReference type="RefSeq" id="YP_009126947.1">
    <property type="nucleotide sequence ID" value="NC_026664.1"/>
</dbReference>
<feature type="region of interest" description="Disordered" evidence="8">
    <location>
        <begin position="680"/>
        <end position="710"/>
    </location>
</feature>
<evidence type="ECO:0000256" key="8">
    <source>
        <dbReference type="SAM" id="MobiDB-lite"/>
    </source>
</evidence>
<keyword evidence="10" id="KW-1185">Reference proteome</keyword>
<evidence type="ECO:0000256" key="7">
    <source>
        <dbReference type="RuleBase" id="RU361230"/>
    </source>
</evidence>
<proteinExistence type="inferred from homology"/>
<dbReference type="SMR" id="A0A0C5IBK5"/>
<evidence type="ECO:0000256" key="1">
    <source>
        <dbReference type="ARBA" id="ARBA00004328"/>
    </source>
</evidence>
<keyword evidence="6 7" id="KW-0946">Virion</keyword>
<evidence type="ECO:0000256" key="5">
    <source>
        <dbReference type="ARBA" id="ARBA00022561"/>
    </source>
</evidence>
<dbReference type="InterPro" id="IPR004219">
    <property type="entry name" value="TTvirus_Unk"/>
</dbReference>
<dbReference type="GO" id="GO:0039615">
    <property type="term" value="C:T=1 icosahedral viral capsid"/>
    <property type="evidence" value="ECO:0007669"/>
    <property type="project" value="UniProtKB-UniRule"/>
</dbReference>
<comment type="function">
    <text evidence="7">Self-assembles to form an icosahedral capsid.</text>
</comment>
<accession>A0A0C5IBK5</accession>
<sequence length="762" mass="89920">MVYWRRRRRWWPRWRWRRTRWRRRVYRRAAGRALRRRRRRRKVRRRRYWRWRRRRRATYRRWPRRRRRRRRKTLRLTQWNPTTIVKCKIRGWFPLLETGLGRQAFNFTTHSEDIPGEKHSFGGGSAYAKFSLQLFYQEFQRNHNWWTGSNRELDLCRYLGTSIRLYRDPDISYIVSYNRDTPVVLNTLTYMSCHPLLQLLSKHHIIVASQRERPGKKRYVKLNIKPPHLMLNKWYFQQDFCPVSLFVIRASAIDLQWTWIDPGKPSPVVNFKILDPSIYTTVTNLSTKKEERNTVLNKIWNTTNGGTGNYSPAALYYYTAPTREAWGTLKKAGGVTAFGIETLNTPGEWLGGNGPGSAMPTLFNKDTETQKKFYKAVTGITPQTSYGTDITMNQKLGMYSYLFMTEKRIDPQVKGPYIPVGYLPHIDAGEGNMLWINPCSDGTTLYNSVKSKCLIKEQPLWLALYGYEDWCIKSTGDPQAMFNYYLVVRCPYTSPKLQNSSNPAQGEIPYGYYFGEGLMPNGQSPIPVAFRNSWYICLFHQRNWMETIVSSGPFIPRNYKNKSWQLTMGYNSRWLWGGVRPVTKQVQDPCSAGRHQLPDPDHRLNPVQVVDPSTVQPQLTFHGWDLRRGAFTETALRRVQEYSPSNEPMSSGPPEHPLTDVWRMPEEHPLPFARKSLFFSDTEEGSPPPGSPPRKRRKTQSNEEDQESPVLLQQPEQQLEQYLRDQLQRQRQHQRKLQKALEETWQRLARTEGHLQLDRRLL</sequence>